<feature type="compositionally biased region" description="Basic and acidic residues" evidence="1">
    <location>
        <begin position="124"/>
        <end position="134"/>
    </location>
</feature>
<reference evidence="2" key="1">
    <citation type="submission" date="2015-04" db="EMBL/GenBank/DDBJ databases">
        <title>The genome sequence of the plant pathogenic Rhizarian Plasmodiophora brassicae reveals insights in its biotrophic life cycle and the origin of chitin synthesis.</title>
        <authorList>
            <person name="Schwelm A."/>
            <person name="Fogelqvist J."/>
            <person name="Knaust A."/>
            <person name="Julke S."/>
            <person name="Lilja T."/>
            <person name="Dhandapani V."/>
            <person name="Bonilla-Rosso G."/>
            <person name="Karlsson M."/>
            <person name="Shevchenko A."/>
            <person name="Choi S.R."/>
            <person name="Kim H.G."/>
            <person name="Park J.Y."/>
            <person name="Lim Y.P."/>
            <person name="Ludwig-Muller J."/>
            <person name="Dixelius C."/>
        </authorList>
    </citation>
    <scope>NUCLEOTIDE SEQUENCE</scope>
    <source>
        <tissue evidence="2">Potato root galls</tissue>
    </source>
</reference>
<name>A0A0H5QPF4_9EUKA</name>
<proteinExistence type="predicted"/>
<organism evidence="2">
    <name type="scientific">Spongospora subterranea</name>
    <dbReference type="NCBI Taxonomy" id="70186"/>
    <lineage>
        <taxon>Eukaryota</taxon>
        <taxon>Sar</taxon>
        <taxon>Rhizaria</taxon>
        <taxon>Endomyxa</taxon>
        <taxon>Phytomyxea</taxon>
        <taxon>Plasmodiophorida</taxon>
        <taxon>Plasmodiophoridae</taxon>
        <taxon>Spongospora</taxon>
    </lineage>
</organism>
<dbReference type="EMBL" id="HACM01003025">
    <property type="protein sequence ID" value="CRZ03467.1"/>
    <property type="molecule type" value="Transcribed_RNA"/>
</dbReference>
<dbReference type="AlphaFoldDB" id="A0A0H5QPF4"/>
<protein>
    <submittedName>
        <fullName evidence="2">Uncharacterized protein</fullName>
    </submittedName>
</protein>
<accession>A0A0H5QPF4</accession>
<feature type="compositionally biased region" description="Basic and acidic residues" evidence="1">
    <location>
        <begin position="141"/>
        <end position="157"/>
    </location>
</feature>
<feature type="region of interest" description="Disordered" evidence="1">
    <location>
        <begin position="120"/>
        <end position="198"/>
    </location>
</feature>
<evidence type="ECO:0000256" key="1">
    <source>
        <dbReference type="SAM" id="MobiDB-lite"/>
    </source>
</evidence>
<evidence type="ECO:0000313" key="2">
    <source>
        <dbReference type="EMBL" id="CRZ03467.1"/>
    </source>
</evidence>
<sequence length="309" mass="35495">MSDINWNEQYCEFITKAKERAGYQEQGTEPHHPNNIFDHDLLNISKERSSKSQYGAKLNQNSKPLDAQSVLSYKDQLQRTAEGSVENNFSEPPLVGDRIILPQSNRLHHSQFSNLSLQSSITVRSDKTPSDSLKKNRCANKHSEAGKGRTQTQDRHPYHSSPDPINAGNKIKRKKERSDFLSSFNHNDKESNISGNRVRSTGDEQVEFDKMEEILEKRLLRRLLSWRRKNINEKTVLNEELDEQPISLDTIRDDQVRVWEKQLLCPIIPELSGNMKSPPTSLVLVPDLFPKLHKSAMPSQLMRPDYAPD</sequence>
<feature type="non-terminal residue" evidence="2">
    <location>
        <position position="309"/>
    </location>
</feature>